<dbReference type="Gene3D" id="1.10.3210.10">
    <property type="entry name" value="Hypothetical protein af1432"/>
    <property type="match status" value="1"/>
</dbReference>
<name>A0AAW7X5J4_9GAMM</name>
<dbReference type="AlphaFoldDB" id="A0AAW7X5J4"/>
<dbReference type="PANTHER" id="PTHR43155:SF2">
    <property type="entry name" value="CYCLIC DI-GMP PHOSPHODIESTERASE PA4108"/>
    <property type="match status" value="1"/>
</dbReference>
<dbReference type="Pfam" id="PF13487">
    <property type="entry name" value="HD_5"/>
    <property type="match status" value="1"/>
</dbReference>
<dbReference type="GeneID" id="98612911"/>
<dbReference type="EMBL" id="JAUOPB010000007">
    <property type="protein sequence ID" value="MDO6422943.1"/>
    <property type="molecule type" value="Genomic_DNA"/>
</dbReference>
<dbReference type="RefSeq" id="WP_041324334.1">
    <property type="nucleotide sequence ID" value="NZ_JAHKPP010000006.1"/>
</dbReference>
<proteinExistence type="predicted"/>
<gene>
    <name evidence="3" type="ORF">Q4521_10700</name>
</gene>
<dbReference type="Pfam" id="PF11871">
    <property type="entry name" value="DUF3391"/>
    <property type="match status" value="1"/>
</dbReference>
<reference evidence="3" key="1">
    <citation type="submission" date="2023-07" db="EMBL/GenBank/DDBJ databases">
        <title>Genome content predicts the carbon catabolic preferences of heterotrophic bacteria.</title>
        <authorList>
            <person name="Gralka M."/>
        </authorList>
    </citation>
    <scope>NUCLEOTIDE SEQUENCE</scope>
    <source>
        <strain evidence="3">I3M17_2</strain>
    </source>
</reference>
<evidence type="ECO:0000259" key="1">
    <source>
        <dbReference type="PROSITE" id="PS51831"/>
    </source>
</evidence>
<dbReference type="SMART" id="SM00471">
    <property type="entry name" value="HDc"/>
    <property type="match status" value="1"/>
</dbReference>
<dbReference type="PANTHER" id="PTHR43155">
    <property type="entry name" value="CYCLIC DI-GMP PHOSPHODIESTERASE PA4108-RELATED"/>
    <property type="match status" value="1"/>
</dbReference>
<evidence type="ECO:0000313" key="4">
    <source>
        <dbReference type="Proteomes" id="UP001169760"/>
    </source>
</evidence>
<dbReference type="InterPro" id="IPR006675">
    <property type="entry name" value="HDIG_dom"/>
</dbReference>
<accession>A0AAW7X5J4</accession>
<dbReference type="PROSITE" id="PS51831">
    <property type="entry name" value="HD"/>
    <property type="match status" value="1"/>
</dbReference>
<protein>
    <submittedName>
        <fullName evidence="3">HD-GYP domain-containing protein</fullName>
    </submittedName>
</protein>
<dbReference type="CDD" id="cd00077">
    <property type="entry name" value="HDc"/>
    <property type="match status" value="1"/>
</dbReference>
<organism evidence="3 4">
    <name type="scientific">Saccharophagus degradans</name>
    <dbReference type="NCBI Taxonomy" id="86304"/>
    <lineage>
        <taxon>Bacteria</taxon>
        <taxon>Pseudomonadati</taxon>
        <taxon>Pseudomonadota</taxon>
        <taxon>Gammaproteobacteria</taxon>
        <taxon>Cellvibrionales</taxon>
        <taxon>Cellvibrionaceae</taxon>
        <taxon>Saccharophagus</taxon>
    </lineage>
</organism>
<dbReference type="GO" id="GO:0008081">
    <property type="term" value="F:phosphoric diester hydrolase activity"/>
    <property type="evidence" value="ECO:0007669"/>
    <property type="project" value="UniProtKB-ARBA"/>
</dbReference>
<dbReference type="InterPro" id="IPR003607">
    <property type="entry name" value="HD/PDEase_dom"/>
</dbReference>
<dbReference type="InterPro" id="IPR006674">
    <property type="entry name" value="HD_domain"/>
</dbReference>
<dbReference type="InterPro" id="IPR021812">
    <property type="entry name" value="DUF3391"/>
</dbReference>
<dbReference type="NCBIfam" id="TIGR00277">
    <property type="entry name" value="HDIG"/>
    <property type="match status" value="1"/>
</dbReference>
<dbReference type="InterPro" id="IPR037522">
    <property type="entry name" value="HD_GYP_dom"/>
</dbReference>
<comment type="caution">
    <text evidence="3">The sequence shown here is derived from an EMBL/GenBank/DDBJ whole genome shotgun (WGS) entry which is preliminary data.</text>
</comment>
<dbReference type="Proteomes" id="UP001169760">
    <property type="component" value="Unassembled WGS sequence"/>
</dbReference>
<evidence type="ECO:0000259" key="2">
    <source>
        <dbReference type="PROSITE" id="PS51832"/>
    </source>
</evidence>
<dbReference type="SUPFAM" id="SSF109604">
    <property type="entry name" value="HD-domain/PDEase-like"/>
    <property type="match status" value="1"/>
</dbReference>
<dbReference type="PROSITE" id="PS51832">
    <property type="entry name" value="HD_GYP"/>
    <property type="match status" value="1"/>
</dbReference>
<feature type="domain" description="HD" evidence="1">
    <location>
        <begin position="157"/>
        <end position="280"/>
    </location>
</feature>
<feature type="domain" description="HD-GYP" evidence="2">
    <location>
        <begin position="131"/>
        <end position="331"/>
    </location>
</feature>
<evidence type="ECO:0000313" key="3">
    <source>
        <dbReference type="EMBL" id="MDO6422943.1"/>
    </source>
</evidence>
<sequence length="409" mass="46346">MVGSSSNLTKLHVGELRVGMYVAKLDRDWLDTPFIMQGFLLEDTEDIDIVSEYCEYVWVDTAPHKASPYSSGVGTATSAPRSRFQPHVDVKEEQRKMVNAFRAARRETKGMLDNIRLGEAINTEQAKETVRECVQSIIRHPDALLWMARIRDEREYTAEHSLNVCILAVAFGKQLGLDEQDLEKLGLCGLLHDVGKMRVPVDILDKPGELTEKEKRMMKAHTVHGRNLLMSTPSIYAGAIDTAYSHHERMDGTGYPRKIPGSGVSFFTRIIAIVDAYDAMTADRCYSRAKTSTEALKIIYEARGTHFDEQLALKFIQTIGLYPPGSLVELYTGEVGIVLESNQTFRHLPRIILLLDEQKNKRAKEKIVDLIQVESGDLPRRFLIKQVWRDGSFGIVLREYQKRGLVLKH</sequence>